<organism evidence="2 3">
    <name type="scientific">Deinococcus arenae</name>
    <dbReference type="NCBI Taxonomy" id="1452751"/>
    <lineage>
        <taxon>Bacteria</taxon>
        <taxon>Thermotogati</taxon>
        <taxon>Deinococcota</taxon>
        <taxon>Deinococci</taxon>
        <taxon>Deinococcales</taxon>
        <taxon>Deinococcaceae</taxon>
        <taxon>Deinococcus</taxon>
    </lineage>
</organism>
<feature type="region of interest" description="Disordered" evidence="1">
    <location>
        <begin position="1"/>
        <end position="20"/>
    </location>
</feature>
<keyword evidence="3" id="KW-1185">Reference proteome</keyword>
<dbReference type="EMBL" id="BMQG01000011">
    <property type="protein sequence ID" value="GGM51736.1"/>
    <property type="molecule type" value="Genomic_DNA"/>
</dbReference>
<evidence type="ECO:0000313" key="2">
    <source>
        <dbReference type="EMBL" id="GGM51736.1"/>
    </source>
</evidence>
<proteinExistence type="predicted"/>
<sequence>MKPCPSPYRGVRLRHASPVDPTRQGRSLNWCEHATVTPPEQCGGLTVPECHLARLDLACHTGVWE</sequence>
<reference evidence="3" key="1">
    <citation type="journal article" date="2019" name="Int. J. Syst. Evol. Microbiol.">
        <title>The Global Catalogue of Microorganisms (GCM) 10K type strain sequencing project: providing services to taxonomists for standard genome sequencing and annotation.</title>
        <authorList>
            <consortium name="The Broad Institute Genomics Platform"/>
            <consortium name="The Broad Institute Genome Sequencing Center for Infectious Disease"/>
            <person name="Wu L."/>
            <person name="Ma J."/>
        </authorList>
    </citation>
    <scope>NUCLEOTIDE SEQUENCE [LARGE SCALE GENOMIC DNA]</scope>
    <source>
        <strain evidence="3">JCM 31047</strain>
    </source>
</reference>
<dbReference type="Proteomes" id="UP000600547">
    <property type="component" value="Unassembled WGS sequence"/>
</dbReference>
<comment type="caution">
    <text evidence="2">The sequence shown here is derived from an EMBL/GenBank/DDBJ whole genome shotgun (WGS) entry which is preliminary data.</text>
</comment>
<name>A0A8H9GRF1_9DEIO</name>
<dbReference type="AlphaFoldDB" id="A0A8H9GRF1"/>
<evidence type="ECO:0000313" key="3">
    <source>
        <dbReference type="Proteomes" id="UP000600547"/>
    </source>
</evidence>
<accession>A0A8H9GRF1</accession>
<protein>
    <submittedName>
        <fullName evidence="2">Uncharacterized protein</fullName>
    </submittedName>
</protein>
<evidence type="ECO:0000256" key="1">
    <source>
        <dbReference type="SAM" id="MobiDB-lite"/>
    </source>
</evidence>
<gene>
    <name evidence="2" type="ORF">GCM10008956_29740</name>
</gene>